<dbReference type="PROSITE" id="PS50082">
    <property type="entry name" value="WD_REPEATS_2"/>
    <property type="match status" value="2"/>
</dbReference>
<sequence>MALSPDGRLIAFGRADGSAGLLGAQPGVLTRLDLAEHAAAIHAMSFSPDGRLLASASADGTVRLWDSGTGLAVGPPLTDHSDSVNGVAFSPDGRSLATTSGDHTVMLYERRGPTRSSPLAERALTAVLRTRRAVQLPPVTAGGGALVRVAFSSDGQVLACTATDWSVLLLDPVSGRALSPASPTRTPSPGPSPSLLTAGWSPCPSEGRCAGATRPPATSGGRFGPITPGT</sequence>
<keyword evidence="2" id="KW-0677">Repeat</keyword>
<protein>
    <submittedName>
        <fullName evidence="5">Uncharacterized protein</fullName>
    </submittedName>
</protein>
<organism evidence="5 6">
    <name type="scientific">Streptomyces caledonius</name>
    <dbReference type="NCBI Taxonomy" id="3134107"/>
    <lineage>
        <taxon>Bacteria</taxon>
        <taxon>Bacillati</taxon>
        <taxon>Actinomycetota</taxon>
        <taxon>Actinomycetes</taxon>
        <taxon>Kitasatosporales</taxon>
        <taxon>Streptomycetaceae</taxon>
        <taxon>Streptomyces</taxon>
    </lineage>
</organism>
<feature type="repeat" description="WD" evidence="3">
    <location>
        <begin position="77"/>
        <end position="109"/>
    </location>
</feature>
<keyword evidence="1 3" id="KW-0853">WD repeat</keyword>
<gene>
    <name evidence="5" type="ORF">WKI68_39025</name>
</gene>
<dbReference type="InterPro" id="IPR015943">
    <property type="entry name" value="WD40/YVTN_repeat-like_dom_sf"/>
</dbReference>
<evidence type="ECO:0000256" key="1">
    <source>
        <dbReference type="ARBA" id="ARBA00022574"/>
    </source>
</evidence>
<dbReference type="Gene3D" id="2.130.10.10">
    <property type="entry name" value="YVTN repeat-like/Quinoprotein amine dehydrogenase"/>
    <property type="match status" value="2"/>
</dbReference>
<dbReference type="PANTHER" id="PTHR19848">
    <property type="entry name" value="WD40 REPEAT PROTEIN"/>
    <property type="match status" value="1"/>
</dbReference>
<evidence type="ECO:0000256" key="4">
    <source>
        <dbReference type="SAM" id="MobiDB-lite"/>
    </source>
</evidence>
<dbReference type="SMART" id="SM00320">
    <property type="entry name" value="WD40"/>
    <property type="match status" value="3"/>
</dbReference>
<dbReference type="EMBL" id="JBBKAM010000004">
    <property type="protein sequence ID" value="MEJ8645592.1"/>
    <property type="molecule type" value="Genomic_DNA"/>
</dbReference>
<dbReference type="Pfam" id="PF00400">
    <property type="entry name" value="WD40"/>
    <property type="match status" value="2"/>
</dbReference>
<keyword evidence="6" id="KW-1185">Reference proteome</keyword>
<proteinExistence type="predicted"/>
<dbReference type="Proteomes" id="UP001382904">
    <property type="component" value="Unassembled WGS sequence"/>
</dbReference>
<dbReference type="InterPro" id="IPR001680">
    <property type="entry name" value="WD40_rpt"/>
</dbReference>
<reference evidence="5 6" key="1">
    <citation type="submission" date="2024-03" db="EMBL/GenBank/DDBJ databases">
        <title>Novel Streptomyces species of biotechnological and ecological value are a feature of Machair soil.</title>
        <authorList>
            <person name="Prole J.R."/>
            <person name="Goodfellow M."/>
            <person name="Allenby N."/>
            <person name="Ward A.C."/>
        </authorList>
    </citation>
    <scope>NUCLEOTIDE SEQUENCE [LARGE SCALE GENOMIC DNA]</scope>
    <source>
        <strain evidence="5 6">MS1.HAVA.3</strain>
    </source>
</reference>
<accession>A0ABU8UCJ3</accession>
<dbReference type="SUPFAM" id="SSF82171">
    <property type="entry name" value="DPP6 N-terminal domain-like"/>
    <property type="match status" value="1"/>
</dbReference>
<dbReference type="PROSITE" id="PS50294">
    <property type="entry name" value="WD_REPEATS_REGION"/>
    <property type="match status" value="2"/>
</dbReference>
<name>A0ABU8UCJ3_9ACTN</name>
<evidence type="ECO:0000256" key="3">
    <source>
        <dbReference type="PROSITE-ProRule" id="PRU00221"/>
    </source>
</evidence>
<feature type="repeat" description="WD" evidence="3">
    <location>
        <begin position="34"/>
        <end position="66"/>
    </location>
</feature>
<evidence type="ECO:0000256" key="2">
    <source>
        <dbReference type="ARBA" id="ARBA00022737"/>
    </source>
</evidence>
<feature type="region of interest" description="Disordered" evidence="4">
    <location>
        <begin position="177"/>
        <end position="230"/>
    </location>
</feature>
<comment type="caution">
    <text evidence="5">The sequence shown here is derived from an EMBL/GenBank/DDBJ whole genome shotgun (WGS) entry which is preliminary data.</text>
</comment>
<evidence type="ECO:0000313" key="5">
    <source>
        <dbReference type="EMBL" id="MEJ8645592.1"/>
    </source>
</evidence>
<evidence type="ECO:0000313" key="6">
    <source>
        <dbReference type="Proteomes" id="UP001382904"/>
    </source>
</evidence>
<dbReference type="PANTHER" id="PTHR19848:SF8">
    <property type="entry name" value="F-BOX AND WD REPEAT DOMAIN CONTAINING 7"/>
    <property type="match status" value="1"/>
</dbReference>